<dbReference type="InterPro" id="IPR017853">
    <property type="entry name" value="GH"/>
</dbReference>
<dbReference type="SUPFAM" id="SSF51445">
    <property type="entry name" value="(Trans)glycosidases"/>
    <property type="match status" value="1"/>
</dbReference>
<evidence type="ECO:0000259" key="5">
    <source>
        <dbReference type="Pfam" id="PF07532"/>
    </source>
</evidence>
<accession>A0A9D1EGT4</accession>
<evidence type="ECO:0000256" key="3">
    <source>
        <dbReference type="ARBA" id="ARBA00023295"/>
    </source>
</evidence>
<keyword evidence="3 4" id="KW-0326">Glycosidase</keyword>
<dbReference type="PANTHER" id="PTHR34983:SF2">
    <property type="entry name" value="ENDO-BETA-1,4-GALACTANASE"/>
    <property type="match status" value="1"/>
</dbReference>
<dbReference type="EMBL" id="DVHN01000165">
    <property type="protein sequence ID" value="HIR89663.1"/>
    <property type="molecule type" value="Genomic_DNA"/>
</dbReference>
<dbReference type="EC" id="3.2.1.89" evidence="4"/>
<gene>
    <name evidence="6" type="ORF">IAC96_12015</name>
</gene>
<evidence type="ECO:0000256" key="2">
    <source>
        <dbReference type="ARBA" id="ARBA00022801"/>
    </source>
</evidence>
<dbReference type="PANTHER" id="PTHR34983">
    <property type="entry name" value="ARABINOGALACTAN ENDO-BETA-1,4-GALACTANASE A"/>
    <property type="match status" value="1"/>
</dbReference>
<dbReference type="SMART" id="SM00728">
    <property type="entry name" value="ChW"/>
    <property type="match status" value="3"/>
</dbReference>
<dbReference type="GO" id="GO:0031218">
    <property type="term" value="F:arabinogalactan endo-1,4-beta-galactosidase activity"/>
    <property type="evidence" value="ECO:0007669"/>
    <property type="project" value="UniProtKB-EC"/>
</dbReference>
<dbReference type="Gene3D" id="3.20.20.80">
    <property type="entry name" value="Glycosidases"/>
    <property type="match status" value="1"/>
</dbReference>
<feature type="signal peptide" evidence="4">
    <location>
        <begin position="1"/>
        <end position="29"/>
    </location>
</feature>
<dbReference type="Pfam" id="PF07538">
    <property type="entry name" value="ChW"/>
    <property type="match status" value="3"/>
</dbReference>
<evidence type="ECO:0000256" key="4">
    <source>
        <dbReference type="RuleBase" id="RU361192"/>
    </source>
</evidence>
<dbReference type="GO" id="GO:0045490">
    <property type="term" value="P:pectin catabolic process"/>
    <property type="evidence" value="ECO:0007669"/>
    <property type="project" value="TreeGrafter"/>
</dbReference>
<dbReference type="Gene3D" id="2.60.120.260">
    <property type="entry name" value="Galactose-binding domain-like"/>
    <property type="match status" value="1"/>
</dbReference>
<dbReference type="GO" id="GO:0015926">
    <property type="term" value="F:glucosidase activity"/>
    <property type="evidence" value="ECO:0007669"/>
    <property type="project" value="InterPro"/>
</dbReference>
<comment type="caution">
    <text evidence="6">The sequence shown here is derived from an EMBL/GenBank/DDBJ whole genome shotgun (WGS) entry which is preliminary data.</text>
</comment>
<keyword evidence="2 4" id="KW-0378">Hydrolase</keyword>
<reference evidence="6" key="2">
    <citation type="journal article" date="2021" name="PeerJ">
        <title>Extensive microbial diversity within the chicken gut microbiome revealed by metagenomics and culture.</title>
        <authorList>
            <person name="Gilroy R."/>
            <person name="Ravi A."/>
            <person name="Getino M."/>
            <person name="Pursley I."/>
            <person name="Horton D.L."/>
            <person name="Alikhan N.F."/>
            <person name="Baker D."/>
            <person name="Gharbi K."/>
            <person name="Hall N."/>
            <person name="Watson M."/>
            <person name="Adriaenssens E.M."/>
            <person name="Foster-Nyarko E."/>
            <person name="Jarju S."/>
            <person name="Secka A."/>
            <person name="Antonio M."/>
            <person name="Oren A."/>
            <person name="Chaudhuri R.R."/>
            <person name="La Ragione R."/>
            <person name="Hildebrand F."/>
            <person name="Pallen M.J."/>
        </authorList>
    </citation>
    <scope>NUCLEOTIDE SEQUENCE</scope>
    <source>
        <strain evidence="6">ChiW13-3771</strain>
    </source>
</reference>
<dbReference type="InterPro" id="IPR011683">
    <property type="entry name" value="Glyco_hydro_53"/>
</dbReference>
<dbReference type="AlphaFoldDB" id="A0A9D1EGT4"/>
<feature type="chain" id="PRO_5039764250" description="Arabinogalactan endo-beta-1,4-galactanase" evidence="4">
    <location>
        <begin position="30"/>
        <end position="784"/>
    </location>
</feature>
<evidence type="ECO:0000256" key="1">
    <source>
        <dbReference type="ARBA" id="ARBA00010687"/>
    </source>
</evidence>
<evidence type="ECO:0000313" key="6">
    <source>
        <dbReference type="EMBL" id="HIR89663.1"/>
    </source>
</evidence>
<comment type="similarity">
    <text evidence="1 4">Belongs to the glycosyl hydrolase 53 family.</text>
</comment>
<proteinExistence type="inferred from homology"/>
<dbReference type="InterPro" id="IPR006637">
    <property type="entry name" value="ChW"/>
</dbReference>
<dbReference type="Proteomes" id="UP000824201">
    <property type="component" value="Unassembled WGS sequence"/>
</dbReference>
<protein>
    <recommendedName>
        <fullName evidence="4">Arabinogalactan endo-beta-1,4-galactanase</fullName>
        <ecNumber evidence="4">3.2.1.89</ecNumber>
    </recommendedName>
</protein>
<evidence type="ECO:0000313" key="7">
    <source>
        <dbReference type="Proteomes" id="UP000824201"/>
    </source>
</evidence>
<comment type="catalytic activity">
    <reaction evidence="4">
        <text>The enzyme specifically hydrolyzes (1-&gt;4)-beta-D-galactosidic linkages in type I arabinogalactans.</text>
        <dbReference type="EC" id="3.2.1.89"/>
    </reaction>
</comment>
<reference evidence="6" key="1">
    <citation type="submission" date="2020-10" db="EMBL/GenBank/DDBJ databases">
        <authorList>
            <person name="Gilroy R."/>
        </authorList>
    </citation>
    <scope>NUCLEOTIDE SEQUENCE</scope>
    <source>
        <strain evidence="6">ChiW13-3771</strain>
    </source>
</reference>
<name>A0A9D1EGT4_9FIRM</name>
<keyword evidence="4" id="KW-0732">Signal</keyword>
<dbReference type="Pfam" id="PF07745">
    <property type="entry name" value="Glyco_hydro_53"/>
    <property type="match status" value="1"/>
</dbReference>
<dbReference type="Pfam" id="PF07532">
    <property type="entry name" value="Big_4"/>
    <property type="match status" value="1"/>
</dbReference>
<dbReference type="InterPro" id="IPR011081">
    <property type="entry name" value="Big_4"/>
</dbReference>
<organism evidence="6 7">
    <name type="scientific">Candidatus Fimimorpha faecalis</name>
    <dbReference type="NCBI Taxonomy" id="2840824"/>
    <lineage>
        <taxon>Bacteria</taxon>
        <taxon>Bacillati</taxon>
        <taxon>Bacillota</taxon>
        <taxon>Clostridia</taxon>
        <taxon>Eubacteriales</taxon>
        <taxon>Candidatus Fimimorpha</taxon>
    </lineage>
</organism>
<sequence length="784" mass="87354">MWKNKWKKKLLSIALLGIFISQLPISVQAEESTAIESDIYVQKVENLSDDFIMGVDVSSVISLEQSGVKFYGWDGQEQDIFATLKESGVNYIRVRVWNDPYNADGNGYGGGNNDLAKAVEIGKRAAAQGMKLLVDFHYSDFWADPAKQKTPKAWDDLNLEEKAEQVYQYTKESLQTLLKEGIAVGMVQIGNETTNEICDVSNHEDMCKIFQAGCRAIKEINAEQSQTILSAIHVTNPEKGTATSWAKILEDYHVDYDVLATSYYPYWHGTLENLTNELQLVANTYHKKVMVAETSYAYTLEDGDGHPNTISTEESLVNGYPATIQGQASSVRDVIHAVSEVGEAGIGVFYWEPAWLPVGTELETNRAIWEQYGSGWASSYAGEYDPEDAGQWYGGSAVDNQALFDFTGHPLSSLNVFRYVKTGTVTERKIQSWENPEITIEVGEVLTMPQTIEVCYNTGEKEQKSVVWEEYSMDMIHTPGIYKIAGKADEIHVEATVTVKAKNYLKNPSFEEEDMSHYLLSQPYLTRQWETATTGNYALHFYNDEAISCMAEQKIVLEPGHYTFSLNMQGGDTGADSEIFAYVMQGENQLGKQEIQLTGWKQWVNPSISFSLERETEVTVGISVKANAGAWGTSDDWTLIKTADIQAPLQLSYSAHVQNLGWQPAVSDLMLAGTTGKCLRMEAIKIHLENNELAGKIEYATHVQNLGWQPYVADGAVSGTTGKCLRAEAIKIRLTGELAQNYSVAYRTHIQNLGWQPYVTDGEVSGTTGKSLRLEGIEIRLIKK</sequence>
<feature type="domain" description="Bacterial Ig-like" evidence="5">
    <location>
        <begin position="434"/>
        <end position="489"/>
    </location>
</feature>